<dbReference type="Proteomes" id="UP000076532">
    <property type="component" value="Unassembled WGS sequence"/>
</dbReference>
<dbReference type="AlphaFoldDB" id="A0A166F1P4"/>
<keyword evidence="2" id="KW-1185">Reference proteome</keyword>
<dbReference type="EMBL" id="KV417594">
    <property type="protein sequence ID" value="KZP16339.1"/>
    <property type="molecule type" value="Genomic_DNA"/>
</dbReference>
<evidence type="ECO:0000313" key="2">
    <source>
        <dbReference type="Proteomes" id="UP000076532"/>
    </source>
</evidence>
<sequence length="301" mass="34268">MIREERELQQEIKDLRKREHTRLHEPEKSLSLGAFDNTVDQVSEAQVKSHGRVSVDGINDSVDTIAHNIHHPIRSPYEEPPSNLEPLFQDAFCSSALSEDSRGLLLDAAIHHIIVQALHSMCFQGKVSTYYLENTHILEYVYEEIAASEPWSASQRWRSMSASTFMKLLDPSDWDSYVNSASQQIITTTAWAFEMPVSAFQSLGRRLEENIAGVFQSAHELSVVLKRDILSARLSVVVGPEPKSQFDSSRVWPEMKSERQDRVLGYYGLGLQVERREGEKHFLTLPMVITESLTREVKRNG</sequence>
<evidence type="ECO:0000313" key="1">
    <source>
        <dbReference type="EMBL" id="KZP16339.1"/>
    </source>
</evidence>
<accession>A0A166F1P4</accession>
<gene>
    <name evidence="1" type="ORF">FIBSPDRAFT_831962</name>
</gene>
<reference evidence="1 2" key="1">
    <citation type="journal article" date="2016" name="Mol. Biol. Evol.">
        <title>Comparative Genomics of Early-Diverging Mushroom-Forming Fungi Provides Insights into the Origins of Lignocellulose Decay Capabilities.</title>
        <authorList>
            <person name="Nagy L.G."/>
            <person name="Riley R."/>
            <person name="Tritt A."/>
            <person name="Adam C."/>
            <person name="Daum C."/>
            <person name="Floudas D."/>
            <person name="Sun H."/>
            <person name="Yadav J.S."/>
            <person name="Pangilinan J."/>
            <person name="Larsson K.H."/>
            <person name="Matsuura K."/>
            <person name="Barry K."/>
            <person name="Labutti K."/>
            <person name="Kuo R."/>
            <person name="Ohm R.A."/>
            <person name="Bhattacharya S.S."/>
            <person name="Shirouzu T."/>
            <person name="Yoshinaga Y."/>
            <person name="Martin F.M."/>
            <person name="Grigoriev I.V."/>
            <person name="Hibbett D.S."/>
        </authorList>
    </citation>
    <scope>NUCLEOTIDE SEQUENCE [LARGE SCALE GENOMIC DNA]</scope>
    <source>
        <strain evidence="1 2">CBS 109695</strain>
    </source>
</reference>
<protein>
    <submittedName>
        <fullName evidence="1">Uncharacterized protein</fullName>
    </submittedName>
</protein>
<organism evidence="1 2">
    <name type="scientific">Athelia psychrophila</name>
    <dbReference type="NCBI Taxonomy" id="1759441"/>
    <lineage>
        <taxon>Eukaryota</taxon>
        <taxon>Fungi</taxon>
        <taxon>Dikarya</taxon>
        <taxon>Basidiomycota</taxon>
        <taxon>Agaricomycotina</taxon>
        <taxon>Agaricomycetes</taxon>
        <taxon>Agaricomycetidae</taxon>
        <taxon>Atheliales</taxon>
        <taxon>Atheliaceae</taxon>
        <taxon>Athelia</taxon>
    </lineage>
</organism>
<dbReference type="OrthoDB" id="3028347at2759"/>
<proteinExistence type="predicted"/>
<name>A0A166F1P4_9AGAM</name>